<dbReference type="InterPro" id="IPR029058">
    <property type="entry name" value="AB_hydrolase_fold"/>
</dbReference>
<dbReference type="PANTHER" id="PTHR12277:SF39">
    <property type="entry name" value="SERINE AMINOPEPTIDASE S33 DOMAIN-CONTAINING PROTEIN"/>
    <property type="match status" value="1"/>
</dbReference>
<evidence type="ECO:0000313" key="3">
    <source>
        <dbReference type="WBParaSite" id="jg11490"/>
    </source>
</evidence>
<dbReference type="Pfam" id="PF12146">
    <property type="entry name" value="Hydrolase_4"/>
    <property type="match status" value="1"/>
</dbReference>
<organism evidence="2 3">
    <name type="scientific">Ditylenchus dipsaci</name>
    <dbReference type="NCBI Taxonomy" id="166011"/>
    <lineage>
        <taxon>Eukaryota</taxon>
        <taxon>Metazoa</taxon>
        <taxon>Ecdysozoa</taxon>
        <taxon>Nematoda</taxon>
        <taxon>Chromadorea</taxon>
        <taxon>Rhabditida</taxon>
        <taxon>Tylenchina</taxon>
        <taxon>Tylenchomorpha</taxon>
        <taxon>Sphaerularioidea</taxon>
        <taxon>Anguinidae</taxon>
        <taxon>Anguininae</taxon>
        <taxon>Ditylenchus</taxon>
    </lineage>
</organism>
<dbReference type="WBParaSite" id="jg11490">
    <property type="protein sequence ID" value="jg11490"/>
    <property type="gene ID" value="jg11490"/>
</dbReference>
<reference evidence="3" key="1">
    <citation type="submission" date="2022-11" db="UniProtKB">
        <authorList>
            <consortium name="WormBaseParasite"/>
        </authorList>
    </citation>
    <scope>IDENTIFICATION</scope>
</reference>
<accession>A0A915CQ96</accession>
<dbReference type="PANTHER" id="PTHR12277">
    <property type="entry name" value="ALPHA/BETA HYDROLASE DOMAIN-CONTAINING PROTEIN"/>
    <property type="match status" value="1"/>
</dbReference>
<dbReference type="Gene3D" id="3.40.50.1820">
    <property type="entry name" value="alpha/beta hydrolase"/>
    <property type="match status" value="1"/>
</dbReference>
<sequence>MRGKTYELNYISENGQTIQADSAKKAFGKASIKTRSNNHLVCLKFHPSSGRSRDLPNACDLGELFGFNVFCEMLQTDLCVFDYSGYGLSTGTASEENLYRDIQAVFDSICATNETTKVVLMGMSIGTAACVDLASKNSNRLAGMVLIAPFTSGCRLMRGQPDMKISPMCDRFRSFDKIGYVEAPVLLIHGLNDVAIPAEHSEVLYQRLRRPVPPMFIPQATHNDVLEKFPDVYHRIRWFIDQEV</sequence>
<evidence type="ECO:0000313" key="2">
    <source>
        <dbReference type="Proteomes" id="UP000887574"/>
    </source>
</evidence>
<protein>
    <submittedName>
        <fullName evidence="3">Serine aminopeptidase S33 domain-containing protein</fullName>
    </submittedName>
</protein>
<dbReference type="InterPro" id="IPR022742">
    <property type="entry name" value="Hydrolase_4"/>
</dbReference>
<dbReference type="AlphaFoldDB" id="A0A915CQ96"/>
<dbReference type="GO" id="GO:0008474">
    <property type="term" value="F:palmitoyl-(protein) hydrolase activity"/>
    <property type="evidence" value="ECO:0007669"/>
    <property type="project" value="TreeGrafter"/>
</dbReference>
<name>A0A915CQ96_9BILA</name>
<dbReference type="SUPFAM" id="SSF53474">
    <property type="entry name" value="alpha/beta-Hydrolases"/>
    <property type="match status" value="1"/>
</dbReference>
<proteinExistence type="predicted"/>
<dbReference type="GO" id="GO:0005886">
    <property type="term" value="C:plasma membrane"/>
    <property type="evidence" value="ECO:0007669"/>
    <property type="project" value="TreeGrafter"/>
</dbReference>
<evidence type="ECO:0000259" key="1">
    <source>
        <dbReference type="Pfam" id="PF12146"/>
    </source>
</evidence>
<dbReference type="Proteomes" id="UP000887574">
    <property type="component" value="Unplaced"/>
</dbReference>
<dbReference type="GO" id="GO:0010008">
    <property type="term" value="C:endosome membrane"/>
    <property type="evidence" value="ECO:0007669"/>
    <property type="project" value="TreeGrafter"/>
</dbReference>
<keyword evidence="2" id="KW-1185">Reference proteome</keyword>
<feature type="domain" description="Serine aminopeptidase S33" evidence="1">
    <location>
        <begin position="77"/>
        <end position="152"/>
    </location>
</feature>